<protein>
    <recommendedName>
        <fullName evidence="3">YokE-like PH domain-containing protein</fullName>
    </recommendedName>
</protein>
<organism evidence="1 2">
    <name type="scientific">Actinomadura spongiicola</name>
    <dbReference type="NCBI Taxonomy" id="2303421"/>
    <lineage>
        <taxon>Bacteria</taxon>
        <taxon>Bacillati</taxon>
        <taxon>Actinomycetota</taxon>
        <taxon>Actinomycetes</taxon>
        <taxon>Streptosporangiales</taxon>
        <taxon>Thermomonosporaceae</taxon>
        <taxon>Actinomadura</taxon>
    </lineage>
</organism>
<keyword evidence="2" id="KW-1185">Reference proteome</keyword>
<proteinExistence type="predicted"/>
<evidence type="ECO:0000313" key="2">
    <source>
        <dbReference type="Proteomes" id="UP000262882"/>
    </source>
</evidence>
<accession>A0A372GCE8</accession>
<name>A0A372GCE8_9ACTN</name>
<dbReference type="AlphaFoldDB" id="A0A372GCE8"/>
<dbReference type="OrthoDB" id="3629087at2"/>
<evidence type="ECO:0008006" key="3">
    <source>
        <dbReference type="Google" id="ProtNLM"/>
    </source>
</evidence>
<dbReference type="EMBL" id="QVNQ01000008">
    <property type="protein sequence ID" value="RFS82799.1"/>
    <property type="molecule type" value="Genomic_DNA"/>
</dbReference>
<reference evidence="1 2" key="1">
    <citation type="submission" date="2018-08" db="EMBL/GenBank/DDBJ databases">
        <title>Actinomadura spongicola sp. nov., isolated from marine sponge Leucetta chagosensis.</title>
        <authorList>
            <person name="Li L."/>
            <person name="Lin H.W."/>
        </authorList>
    </citation>
    <scope>NUCLEOTIDE SEQUENCE [LARGE SCALE GENOMIC DNA]</scope>
    <source>
        <strain evidence="1 2">LHW52907</strain>
    </source>
</reference>
<dbReference type="Proteomes" id="UP000262882">
    <property type="component" value="Unassembled WGS sequence"/>
</dbReference>
<dbReference type="RefSeq" id="WP_117402300.1">
    <property type="nucleotide sequence ID" value="NZ_QVNQ01000008.1"/>
</dbReference>
<gene>
    <name evidence="1" type="ORF">D0T12_25560</name>
</gene>
<sequence>MPLSRPLRERCREFLGIDGEIRYIFPALTYGGGVGFIFVITDDQISVISTGAMSRSTPKSVWGSYPRGTRIGPVETNVTPYFEFAGADFELEDEYVAVVNAADAEIFARDSLPRDPLPDL</sequence>
<comment type="caution">
    <text evidence="1">The sequence shown here is derived from an EMBL/GenBank/DDBJ whole genome shotgun (WGS) entry which is preliminary data.</text>
</comment>
<evidence type="ECO:0000313" key="1">
    <source>
        <dbReference type="EMBL" id="RFS82799.1"/>
    </source>
</evidence>